<dbReference type="SUPFAM" id="SSF46894">
    <property type="entry name" value="C-terminal effector domain of the bipartite response regulators"/>
    <property type="match status" value="1"/>
</dbReference>
<evidence type="ECO:0000256" key="1">
    <source>
        <dbReference type="ARBA" id="ARBA00023125"/>
    </source>
</evidence>
<evidence type="ECO:0000256" key="3">
    <source>
        <dbReference type="SAM" id="Phobius"/>
    </source>
</evidence>
<evidence type="ECO:0000256" key="2">
    <source>
        <dbReference type="PROSITE-ProRule" id="PRU01091"/>
    </source>
</evidence>
<dbReference type="RefSeq" id="WP_251259475.1">
    <property type="nucleotide sequence ID" value="NZ_JAMQGP010000001.1"/>
</dbReference>
<dbReference type="InterPro" id="IPR036388">
    <property type="entry name" value="WH-like_DNA-bd_sf"/>
</dbReference>
<evidence type="ECO:0000313" key="5">
    <source>
        <dbReference type="EMBL" id="MCM2678158.1"/>
    </source>
</evidence>
<evidence type="ECO:0000259" key="4">
    <source>
        <dbReference type="PROSITE" id="PS51755"/>
    </source>
</evidence>
<dbReference type="Proteomes" id="UP001165393">
    <property type="component" value="Unassembled WGS sequence"/>
</dbReference>
<dbReference type="EMBL" id="JAMQGP010000001">
    <property type="protein sequence ID" value="MCM2678158.1"/>
    <property type="molecule type" value="Genomic_DNA"/>
</dbReference>
<keyword evidence="3" id="KW-0812">Transmembrane</keyword>
<name>A0AA42B5U0_9GAMM</name>
<comment type="caution">
    <text evidence="5">The sequence shown here is derived from an EMBL/GenBank/DDBJ whole genome shotgun (WGS) entry which is preliminary data.</text>
</comment>
<dbReference type="CDD" id="cd00383">
    <property type="entry name" value="trans_reg_C"/>
    <property type="match status" value="1"/>
</dbReference>
<dbReference type="GO" id="GO:0006355">
    <property type="term" value="P:regulation of DNA-templated transcription"/>
    <property type="evidence" value="ECO:0007669"/>
    <property type="project" value="InterPro"/>
</dbReference>
<dbReference type="PROSITE" id="PS51755">
    <property type="entry name" value="OMPR_PHOB"/>
    <property type="match status" value="1"/>
</dbReference>
<accession>A0AA42B5U0</accession>
<dbReference type="AlphaFoldDB" id="A0AA42B5U0"/>
<evidence type="ECO:0000313" key="6">
    <source>
        <dbReference type="Proteomes" id="UP001165393"/>
    </source>
</evidence>
<dbReference type="InterPro" id="IPR016032">
    <property type="entry name" value="Sig_transdc_resp-reg_C-effctor"/>
</dbReference>
<gene>
    <name evidence="5" type="ORF">NAF29_00535</name>
</gene>
<keyword evidence="3" id="KW-1133">Transmembrane helix</keyword>
<dbReference type="PANTHER" id="PTHR36842:SF1">
    <property type="entry name" value="PROTEIN TOLB"/>
    <property type="match status" value="1"/>
</dbReference>
<sequence>MAEHVEKANPFQLNQYLVEPDRDRISLGEQQFKLEPKVMAVLVYLAQHPERVISVDELMAQVWKGTIVSRQSVQRCVSVLRKIFSTSGDDDVYICTFPKKGYQLAITPVILERTENSYIGPNTAVKRPYYKIYAGLFVLTIVAVLMITNVFVPNETNQNSHSISVQSVSKFTAADGYDFEFAIHPTSNAIAFARLVDGQFSIFIRHTDGHEWRVKHIGHAHPAISLAWSPNGQQLIAAWRKSLSSITAFNFNPDQTQTTSEQIIIDTSRYLYRDIGYLNNSTLLVRRSPNSKHEFTLHTINLEDFNTFEYSEPGRVKSLSVLNGSVAYILIDNRQHHLVLKDATGATQLKHTTSTSISDVTWLPDRSGVLYVSDRRVQVFKLDGSVEPLPLEIQGHLSKPRITSDGAQLYVMRYEPNFDIMTHSLLEECCQEITVSGVQKHSGATYSHHNNGFAYVSEASGSPQIWHIRNGQPPEQLTHIENHQSIRNIHWSADDQRIMFSVDNDIYIHDVSDGSDRIVVQHNLFVTPLGFGASADDIYYVDMNNQRASYWHQSISSGQRELLAIPDRSQVMTQQSHLYFLNGNTLSALRGDQAVALASDFASDTRLIAANNSGIYYFLVRPNQRKNIYKFDFNTHSHSTVALRNSYKGLITDVNDDELALTRHEAVVKREIYQFNLK</sequence>
<keyword evidence="3" id="KW-0472">Membrane</keyword>
<keyword evidence="6" id="KW-1185">Reference proteome</keyword>
<dbReference type="PANTHER" id="PTHR36842">
    <property type="entry name" value="PROTEIN TOLB HOMOLOG"/>
    <property type="match status" value="1"/>
</dbReference>
<dbReference type="Pfam" id="PF00486">
    <property type="entry name" value="Trans_reg_C"/>
    <property type="match status" value="1"/>
</dbReference>
<proteinExistence type="predicted"/>
<keyword evidence="1 2" id="KW-0238">DNA-binding</keyword>
<feature type="DNA-binding region" description="OmpR/PhoB-type" evidence="2">
    <location>
        <begin position="8"/>
        <end position="106"/>
    </location>
</feature>
<dbReference type="GO" id="GO:0003677">
    <property type="term" value="F:DNA binding"/>
    <property type="evidence" value="ECO:0007669"/>
    <property type="project" value="UniProtKB-UniRule"/>
</dbReference>
<dbReference type="InterPro" id="IPR001867">
    <property type="entry name" value="OmpR/PhoB-type_DNA-bd"/>
</dbReference>
<reference evidence="5 6" key="1">
    <citation type="journal article" date="2013" name="Antonie Van Leeuwenhoek">
        <title>Echinimonas agarilytica gen. nov., sp. nov., a new gammaproteobacterium isolated from the sea urchin Strongylocentrotus intermedius.</title>
        <authorList>
            <person name="Nedashkovskaya O.I."/>
            <person name="Stenkova A.M."/>
            <person name="Zhukova N.V."/>
            <person name="Van Trappen S."/>
            <person name="Lee J.S."/>
            <person name="Kim S.B."/>
        </authorList>
    </citation>
    <scope>NUCLEOTIDE SEQUENCE [LARGE SCALE GENOMIC DNA]</scope>
    <source>
        <strain evidence="5 6">KMM 6351</strain>
    </source>
</reference>
<dbReference type="SUPFAM" id="SSF82171">
    <property type="entry name" value="DPP6 N-terminal domain-like"/>
    <property type="match status" value="1"/>
</dbReference>
<protein>
    <submittedName>
        <fullName evidence="5">Winged helix-turn-helix domain-containing protein</fullName>
    </submittedName>
</protein>
<dbReference type="Gene3D" id="1.10.10.10">
    <property type="entry name" value="Winged helix-like DNA-binding domain superfamily/Winged helix DNA-binding domain"/>
    <property type="match status" value="1"/>
</dbReference>
<organism evidence="5 6">
    <name type="scientific">Echinimonas agarilytica</name>
    <dbReference type="NCBI Taxonomy" id="1215918"/>
    <lineage>
        <taxon>Bacteria</taxon>
        <taxon>Pseudomonadati</taxon>
        <taxon>Pseudomonadota</taxon>
        <taxon>Gammaproteobacteria</taxon>
        <taxon>Alteromonadales</taxon>
        <taxon>Echinimonadaceae</taxon>
        <taxon>Echinimonas</taxon>
    </lineage>
</organism>
<dbReference type="SMART" id="SM00862">
    <property type="entry name" value="Trans_reg_C"/>
    <property type="match status" value="1"/>
</dbReference>
<dbReference type="InterPro" id="IPR011042">
    <property type="entry name" value="6-blade_b-propeller_TolB-like"/>
</dbReference>
<dbReference type="Gene3D" id="2.120.10.30">
    <property type="entry name" value="TolB, C-terminal domain"/>
    <property type="match status" value="2"/>
</dbReference>
<feature type="transmembrane region" description="Helical" evidence="3">
    <location>
        <begin position="132"/>
        <end position="152"/>
    </location>
</feature>
<dbReference type="GO" id="GO:0000160">
    <property type="term" value="P:phosphorelay signal transduction system"/>
    <property type="evidence" value="ECO:0007669"/>
    <property type="project" value="InterPro"/>
</dbReference>
<feature type="domain" description="OmpR/PhoB-type" evidence="4">
    <location>
        <begin position="8"/>
        <end position="106"/>
    </location>
</feature>